<evidence type="ECO:0000256" key="2">
    <source>
        <dbReference type="ARBA" id="ARBA00022741"/>
    </source>
</evidence>
<gene>
    <name evidence="10" type="ORF">SAMN02745229_01209</name>
</gene>
<dbReference type="GO" id="GO:0005524">
    <property type="term" value="F:ATP binding"/>
    <property type="evidence" value="ECO:0007669"/>
    <property type="project" value="UniProtKB-KW"/>
</dbReference>
<dbReference type="GO" id="GO:0006310">
    <property type="term" value="P:DNA recombination"/>
    <property type="evidence" value="ECO:0007669"/>
    <property type="project" value="TreeGrafter"/>
</dbReference>
<evidence type="ECO:0000313" key="11">
    <source>
        <dbReference type="Proteomes" id="UP000184278"/>
    </source>
</evidence>
<dbReference type="GO" id="GO:0043138">
    <property type="term" value="F:3'-5' DNA helicase activity"/>
    <property type="evidence" value="ECO:0007669"/>
    <property type="project" value="UniProtKB-EC"/>
</dbReference>
<dbReference type="PROSITE" id="PS51192">
    <property type="entry name" value="HELICASE_ATP_BIND_1"/>
    <property type="match status" value="1"/>
</dbReference>
<dbReference type="InterPro" id="IPR011545">
    <property type="entry name" value="DEAD/DEAH_box_helicase_dom"/>
</dbReference>
<dbReference type="Gene3D" id="3.40.50.300">
    <property type="entry name" value="P-loop containing nucleotide triphosphate hydrolases"/>
    <property type="match status" value="2"/>
</dbReference>
<dbReference type="GO" id="GO:0005737">
    <property type="term" value="C:cytoplasm"/>
    <property type="evidence" value="ECO:0007669"/>
    <property type="project" value="TreeGrafter"/>
</dbReference>
<evidence type="ECO:0000256" key="7">
    <source>
        <dbReference type="ARBA" id="ARBA00034808"/>
    </source>
</evidence>
<dbReference type="SUPFAM" id="SSF52540">
    <property type="entry name" value="P-loop containing nucleoside triphosphate hydrolases"/>
    <property type="match status" value="1"/>
</dbReference>
<evidence type="ECO:0000259" key="9">
    <source>
        <dbReference type="PROSITE" id="PS51194"/>
    </source>
</evidence>
<dbReference type="GO" id="GO:0006281">
    <property type="term" value="P:DNA repair"/>
    <property type="evidence" value="ECO:0007669"/>
    <property type="project" value="TreeGrafter"/>
</dbReference>
<dbReference type="STRING" id="1121131.SAMN02745229_01209"/>
<evidence type="ECO:0000256" key="5">
    <source>
        <dbReference type="ARBA" id="ARBA00023235"/>
    </source>
</evidence>
<evidence type="ECO:0000256" key="6">
    <source>
        <dbReference type="ARBA" id="ARBA00034617"/>
    </source>
</evidence>
<dbReference type="AlphaFoldDB" id="A0A1M5WZW9"/>
<name>A0A1M5WZW9_BUTFI</name>
<evidence type="ECO:0000256" key="4">
    <source>
        <dbReference type="ARBA" id="ARBA00023125"/>
    </source>
</evidence>
<protein>
    <recommendedName>
        <fullName evidence="7">DNA 3'-5' helicase</fullName>
        <ecNumber evidence="7">5.6.2.4</ecNumber>
    </recommendedName>
</protein>
<dbReference type="PANTHER" id="PTHR13710">
    <property type="entry name" value="DNA HELICASE RECQ FAMILY MEMBER"/>
    <property type="match status" value="1"/>
</dbReference>
<dbReference type="GeneID" id="89510409"/>
<dbReference type="SMART" id="SM00490">
    <property type="entry name" value="HELICc"/>
    <property type="match status" value="1"/>
</dbReference>
<keyword evidence="10" id="KW-0378">Hydrolase</keyword>
<evidence type="ECO:0000256" key="3">
    <source>
        <dbReference type="ARBA" id="ARBA00022840"/>
    </source>
</evidence>
<dbReference type="EC" id="5.6.2.4" evidence="7"/>
<dbReference type="InterPro" id="IPR014001">
    <property type="entry name" value="Helicase_ATP-bd"/>
</dbReference>
<dbReference type="EMBL" id="FQXK01000009">
    <property type="protein sequence ID" value="SHH93159.1"/>
    <property type="molecule type" value="Genomic_DNA"/>
</dbReference>
<dbReference type="Proteomes" id="UP000184278">
    <property type="component" value="Unassembled WGS sequence"/>
</dbReference>
<organism evidence="10 11">
    <name type="scientific">Butyrivibrio fibrisolvens DSM 3071</name>
    <dbReference type="NCBI Taxonomy" id="1121131"/>
    <lineage>
        <taxon>Bacteria</taxon>
        <taxon>Bacillati</taxon>
        <taxon>Bacillota</taxon>
        <taxon>Clostridia</taxon>
        <taxon>Lachnospirales</taxon>
        <taxon>Lachnospiraceae</taxon>
        <taxon>Butyrivibrio</taxon>
    </lineage>
</organism>
<dbReference type="GO" id="GO:0003677">
    <property type="term" value="F:DNA binding"/>
    <property type="evidence" value="ECO:0007669"/>
    <property type="project" value="UniProtKB-KW"/>
</dbReference>
<comment type="catalytic activity">
    <reaction evidence="6">
        <text>Couples ATP hydrolysis with the unwinding of duplex DNA by translocating in the 3'-5' direction.</text>
        <dbReference type="EC" id="5.6.2.4"/>
    </reaction>
</comment>
<dbReference type="Pfam" id="PF00271">
    <property type="entry name" value="Helicase_C"/>
    <property type="match status" value="1"/>
</dbReference>
<feature type="domain" description="Helicase ATP-binding" evidence="8">
    <location>
        <begin position="237"/>
        <end position="422"/>
    </location>
</feature>
<dbReference type="GO" id="GO:0043590">
    <property type="term" value="C:bacterial nucleoid"/>
    <property type="evidence" value="ECO:0007669"/>
    <property type="project" value="TreeGrafter"/>
</dbReference>
<dbReference type="SMART" id="SM00487">
    <property type="entry name" value="DEXDc"/>
    <property type="match status" value="1"/>
</dbReference>
<proteinExistence type="inferred from homology"/>
<dbReference type="CDD" id="cd17920">
    <property type="entry name" value="DEXHc_RecQ"/>
    <property type="match status" value="1"/>
</dbReference>
<keyword evidence="5" id="KW-0413">Isomerase</keyword>
<keyword evidence="2" id="KW-0547">Nucleotide-binding</keyword>
<comment type="similarity">
    <text evidence="1">Belongs to the helicase family. RecQ subfamily.</text>
</comment>
<dbReference type="OrthoDB" id="9763310at2"/>
<accession>A0A1M5WZW9</accession>
<keyword evidence="3" id="KW-0067">ATP-binding</keyword>
<evidence type="ECO:0000259" key="8">
    <source>
        <dbReference type="PROSITE" id="PS51192"/>
    </source>
</evidence>
<dbReference type="GO" id="GO:0030894">
    <property type="term" value="C:replisome"/>
    <property type="evidence" value="ECO:0007669"/>
    <property type="project" value="TreeGrafter"/>
</dbReference>
<feature type="domain" description="Helicase C-terminal" evidence="9">
    <location>
        <begin position="457"/>
        <end position="612"/>
    </location>
</feature>
<dbReference type="RefSeq" id="WP_073386296.1">
    <property type="nucleotide sequence ID" value="NZ_FQXK01000009.1"/>
</dbReference>
<reference evidence="11" key="1">
    <citation type="submission" date="2016-11" db="EMBL/GenBank/DDBJ databases">
        <authorList>
            <person name="Varghese N."/>
            <person name="Submissions S."/>
        </authorList>
    </citation>
    <scope>NUCLEOTIDE SEQUENCE [LARGE SCALE GENOMIC DNA]</scope>
    <source>
        <strain evidence="11">DSM 3071</strain>
    </source>
</reference>
<dbReference type="GO" id="GO:0009378">
    <property type="term" value="F:four-way junction helicase activity"/>
    <property type="evidence" value="ECO:0007669"/>
    <property type="project" value="TreeGrafter"/>
</dbReference>
<keyword evidence="10" id="KW-0347">Helicase</keyword>
<dbReference type="InterPro" id="IPR027417">
    <property type="entry name" value="P-loop_NTPase"/>
</dbReference>
<keyword evidence="4" id="KW-0238">DNA-binding</keyword>
<dbReference type="PANTHER" id="PTHR13710:SF105">
    <property type="entry name" value="ATP-DEPENDENT DNA HELICASE Q1"/>
    <property type="match status" value="1"/>
</dbReference>
<dbReference type="InterPro" id="IPR001650">
    <property type="entry name" value="Helicase_C-like"/>
</dbReference>
<evidence type="ECO:0000313" key="10">
    <source>
        <dbReference type="EMBL" id="SHH93159.1"/>
    </source>
</evidence>
<sequence>MHNYITDIKNIIKVKNDESTLFVLKGFSVEDLGYDKIAIKDTIDNNISRLMALAMMPVKVIAFDEFVCMYEMVIRQFKHIVVITNAELSLKYPVDVRIDDEIARSLLSHFDEEVSSDEKLADIDEYLYIYSDFHEGESGYICSYNFEDYDLRNEKIELVSFGEAVSEEIKLSSLHTDYNKIISYPRVNELMEQYWGYKEFRNIKNYDLDALERGEKKIIEVSQEKIIGDMISQVENCVNRKNARDIFVTAPTGAGKSLMFQLPAMYLAEKYKLVTIVVTPLIGLMNDQVQALEEKGYHGARTINSDISPVIKEEILEEVKNGDVSILYLSPESLLGRSGIESLIGSRKIGMIIIDEAHIVTTWGKQFRPDYWYLGDHVSKLRSAQGKAEEKPMSFVIATFTATAIYGGHEDMYKETLNSMHMIDPITYLGYLKRRNISIEVSEIESKHNKVEYELDKFNAMVKMIRKSLIRGQKTLIYFPTVALIDRFYTYCITENLSEFVAKYHGQMKAEDKEAGFQAFLSGDKMIMLATKAFGMGIDIPDIAVVSHYAPTGNVCDYMQEIGRAARDESINGHAIYEHMSNDFQHINRLHGLSRLYKGQLVEVMKKILELYEDYRYSNKKDTHTKKRNEMLVDTESFAYIFENTFGGEEDIVNKVKTAMLLIQKDYENKGMVPFRMKPVPVFAYGYLSFAPKEREKLGRRYPGCVQLKDLKHNVCEVNLKKIWEKSYEDKMSYPKFKYLLYTGSDDLDFNREFRYSTAMSVDISFENNYVNTYTDILEAVKNAINYSVRNNKFISEEEMAKLVSDNAGIGMYRAENIVRVILAAITTFSRSYSRGMNSKMFDSRAIRNDKVIYRFNPASRDFIYWIEKNFRMITEEVRDGRIYVTNENNSNKTKEYLTVLGILEAFGVLRFKSLGGTNSQIYIYVNETKNMRIVRDKPELYRNDLLNNVVNRHKISVAMLSFLFQNQFTSDEIWEHLENYFLGILPEELDKLLAS</sequence>
<dbReference type="PROSITE" id="PS51194">
    <property type="entry name" value="HELICASE_CTER"/>
    <property type="match status" value="1"/>
</dbReference>
<dbReference type="Pfam" id="PF00270">
    <property type="entry name" value="DEAD"/>
    <property type="match status" value="1"/>
</dbReference>
<evidence type="ECO:0000256" key="1">
    <source>
        <dbReference type="ARBA" id="ARBA00005446"/>
    </source>
</evidence>
<keyword evidence="11" id="KW-1185">Reference proteome</keyword>